<gene>
    <name evidence="10" type="primary">LOC108560707</name>
</gene>
<keyword evidence="4 8" id="KW-0812">Transmembrane</keyword>
<feature type="transmembrane region" description="Helical" evidence="8">
    <location>
        <begin position="429"/>
        <end position="458"/>
    </location>
</feature>
<sequence>METLNVESGIKDMKINEPIQRLRGIHRKEPKFDRVDSNFWSKQYYYLFCIAIGNGVDGLPGAFRFAMDLSGAFFVLQLIFFTFLLNMPIVYMEIFLGKYTRLTNCQMYKMAPLFFGYCVLLILFNIVSSPMRVTDISLFIISALQLIINPNYLYVCPHDSNTCLDYEVEGNIGENRTCSYNYMSFKCDNIEYRYVSAYLYWNNFRNFDDPSTYALWQCVIAAVITWMFITFLCLAGMKVIGILLKITFVVNFVIMTILLIMALPTHGSMRGLMNLIEFRVQSLHLNEVLMGIFLSSMKLGLTYPIGYMTYAAYTDKNTNVGPATEAVFLNIFNVLLTIYYLVVLHAIAGVLSFAIGVNIEHVMVPFAGVYCAMIPEFLRFRDTPIIFIIIYHLSNWTLEMVKIAVIMYMQILNLYDFFPGISKYQTYVFLAAGAISLIISIFCSLRIFSIIIFPLLWYCEINFLFAIRLLGEVICLC</sequence>
<evidence type="ECO:0000313" key="9">
    <source>
        <dbReference type="Proteomes" id="UP000695000"/>
    </source>
</evidence>
<organism evidence="9 10">
    <name type="scientific">Nicrophorus vespilloides</name>
    <name type="common">Boreal carrion beetle</name>
    <dbReference type="NCBI Taxonomy" id="110193"/>
    <lineage>
        <taxon>Eukaryota</taxon>
        <taxon>Metazoa</taxon>
        <taxon>Ecdysozoa</taxon>
        <taxon>Arthropoda</taxon>
        <taxon>Hexapoda</taxon>
        <taxon>Insecta</taxon>
        <taxon>Pterygota</taxon>
        <taxon>Neoptera</taxon>
        <taxon>Endopterygota</taxon>
        <taxon>Coleoptera</taxon>
        <taxon>Polyphaga</taxon>
        <taxon>Staphyliniformia</taxon>
        <taxon>Silphidae</taxon>
        <taxon>Nicrophorinae</taxon>
        <taxon>Nicrophorus</taxon>
    </lineage>
</organism>
<dbReference type="InterPro" id="IPR000175">
    <property type="entry name" value="Na/ntran_symport"/>
</dbReference>
<reference evidence="10" key="1">
    <citation type="submission" date="2025-08" db="UniProtKB">
        <authorList>
            <consortium name="RefSeq"/>
        </authorList>
    </citation>
    <scope>IDENTIFICATION</scope>
    <source>
        <tissue evidence="10">Whole Larva</tissue>
    </source>
</reference>
<keyword evidence="5" id="KW-0769">Symport</keyword>
<evidence type="ECO:0000256" key="5">
    <source>
        <dbReference type="ARBA" id="ARBA00022847"/>
    </source>
</evidence>
<evidence type="ECO:0000256" key="3">
    <source>
        <dbReference type="ARBA" id="ARBA00022448"/>
    </source>
</evidence>
<evidence type="ECO:0000313" key="10">
    <source>
        <dbReference type="RefSeq" id="XP_017773862.1"/>
    </source>
</evidence>
<protein>
    <submittedName>
        <fullName evidence="10">Sodium-dependent noradrenaline transporter-like</fullName>
    </submittedName>
</protein>
<keyword evidence="9" id="KW-1185">Reference proteome</keyword>
<dbReference type="InterPro" id="IPR037272">
    <property type="entry name" value="SNS_sf"/>
</dbReference>
<dbReference type="Proteomes" id="UP000695000">
    <property type="component" value="Unplaced"/>
</dbReference>
<comment type="similarity">
    <text evidence="2">Belongs to the sodium:neurotransmitter symporter (SNF) (TC 2.A.22) family.</text>
</comment>
<feature type="transmembrane region" description="Helical" evidence="8">
    <location>
        <begin position="283"/>
        <end position="306"/>
    </location>
</feature>
<feature type="transmembrane region" description="Helical" evidence="8">
    <location>
        <begin position="327"/>
        <end position="347"/>
    </location>
</feature>
<dbReference type="PROSITE" id="PS50267">
    <property type="entry name" value="NA_NEUROTRAN_SYMP_3"/>
    <property type="match status" value="1"/>
</dbReference>
<name>A0ABM1MH12_NICVS</name>
<feature type="transmembrane region" description="Helical" evidence="8">
    <location>
        <begin position="385"/>
        <end position="409"/>
    </location>
</feature>
<dbReference type="SUPFAM" id="SSF161070">
    <property type="entry name" value="SNF-like"/>
    <property type="match status" value="1"/>
</dbReference>
<feature type="transmembrane region" description="Helical" evidence="8">
    <location>
        <begin position="108"/>
        <end position="127"/>
    </location>
</feature>
<feature type="transmembrane region" description="Helical" evidence="8">
    <location>
        <begin position="213"/>
        <end position="235"/>
    </location>
</feature>
<evidence type="ECO:0000256" key="8">
    <source>
        <dbReference type="SAM" id="Phobius"/>
    </source>
</evidence>
<proteinExistence type="inferred from homology"/>
<dbReference type="GeneID" id="108560707"/>
<feature type="transmembrane region" description="Helical" evidence="8">
    <location>
        <begin position="72"/>
        <end position="96"/>
    </location>
</feature>
<dbReference type="Pfam" id="PF00209">
    <property type="entry name" value="SNF"/>
    <property type="match status" value="1"/>
</dbReference>
<feature type="transmembrane region" description="Helical" evidence="8">
    <location>
        <begin position="353"/>
        <end position="373"/>
    </location>
</feature>
<feature type="transmembrane region" description="Helical" evidence="8">
    <location>
        <begin position="242"/>
        <end position="263"/>
    </location>
</feature>
<keyword evidence="6 8" id="KW-1133">Transmembrane helix</keyword>
<dbReference type="RefSeq" id="XP_017773862.1">
    <property type="nucleotide sequence ID" value="XM_017918373.1"/>
</dbReference>
<evidence type="ECO:0000256" key="6">
    <source>
        <dbReference type="ARBA" id="ARBA00022989"/>
    </source>
</evidence>
<evidence type="ECO:0000256" key="4">
    <source>
        <dbReference type="ARBA" id="ARBA00022692"/>
    </source>
</evidence>
<evidence type="ECO:0000256" key="7">
    <source>
        <dbReference type="ARBA" id="ARBA00023136"/>
    </source>
</evidence>
<feature type="transmembrane region" description="Helical" evidence="8">
    <location>
        <begin position="44"/>
        <end position="66"/>
    </location>
</feature>
<evidence type="ECO:0000256" key="1">
    <source>
        <dbReference type="ARBA" id="ARBA00004141"/>
    </source>
</evidence>
<evidence type="ECO:0000256" key="2">
    <source>
        <dbReference type="ARBA" id="ARBA00006459"/>
    </source>
</evidence>
<accession>A0ABM1MH12</accession>
<dbReference type="PANTHER" id="PTHR11616:SF240">
    <property type="entry name" value="BLOATED TUBULES, ISOFORM B-RELATED"/>
    <property type="match status" value="1"/>
</dbReference>
<keyword evidence="3" id="KW-0813">Transport</keyword>
<dbReference type="PANTHER" id="PTHR11616">
    <property type="entry name" value="SODIUM/CHLORIDE DEPENDENT TRANSPORTER"/>
    <property type="match status" value="1"/>
</dbReference>
<comment type="subcellular location">
    <subcellularLocation>
        <location evidence="1">Membrane</location>
        <topology evidence="1">Multi-pass membrane protein</topology>
    </subcellularLocation>
</comment>
<keyword evidence="7 8" id="KW-0472">Membrane</keyword>